<dbReference type="SUPFAM" id="SSF52200">
    <property type="entry name" value="Toll/Interleukin receptor TIR domain"/>
    <property type="match status" value="1"/>
</dbReference>
<dbReference type="InterPro" id="IPR011713">
    <property type="entry name" value="Leu-rich_rpt_3"/>
</dbReference>
<dbReference type="PANTHER" id="PTHR11017">
    <property type="entry name" value="LEUCINE-RICH REPEAT-CONTAINING PROTEIN"/>
    <property type="match status" value="1"/>
</dbReference>
<evidence type="ECO:0000256" key="3">
    <source>
        <dbReference type="ARBA" id="ARBA00022737"/>
    </source>
</evidence>
<dbReference type="Gene3D" id="1.10.8.430">
    <property type="entry name" value="Helical domain of apoptotic protease-activating factors"/>
    <property type="match status" value="1"/>
</dbReference>
<dbReference type="Pfam" id="PF07725">
    <property type="entry name" value="LRR_3"/>
    <property type="match status" value="1"/>
</dbReference>
<sequence length="1048" mass="120584">MACIRNQSSSSSHTKNFDVFVSFRGADTRNNFTGHLFAALERKSIDAFKDDQKIKKGEFLEPELLQAIEGSRVFIVVFSKDYASSTWCMKELQKIVDWVEKTGRSVLPVFYDVTPSEVRKQSGKFGEAFAKHEERFKDDLEMVQKWREALNAITNRCGWDVQNKPQHEEIEKIVGEVINLLGHNHIFSFEDDLVDMDYRVKQLEELLDLEDDKVVRVIGICGMGGIGKTTLATALFNKISPQFDVCCFIDDINKIYEDFGSTGLQKQLLCQALNQGNIEINNTFHGTMLVRTRLCHLKALIFLDNVDQIEQLEKLALHPKYLGVGSRILIISRDSHILRNYGVNEVHNVQLLNANKALQLFCRKAFKSDDILNNYEELTYDALKYVGGLPLAIKVLGSDLFDRDIYEWRSALARLKENPNNDIMDVLRISINGLKEMEKEIFLDIACFFSSGTREEKYSYWYWIRNVERLLNYRGFYPEIGIKVLIEKSLISCKNNRVQMHDLLKELGRTIVQEKSPKEPRKWTRLWDGKDLHNIMIKNMEAKNLEAILIEQHPLELQETTLPTNALSKMNHLKLVILENINFSGSLDYLSNELRYVYWKKYPSRCLPSSFYPDKLVELFLPYSNIKQLWEGTKYLPNLIRLDLNNSKNLTEMPDLRGAPRLKYLDLSGCIEIVRIDPSIGILRELVSLSLRNCKKLFINLNIIFGLNSLKGLDLAGCSKLLNNRLPKKPKETEHLEKVETNRSVIQLSTSSIYEILMSPFNFLSNRKNKDSLGLLVPYLSRFPCLLGLDLSFCNLLQIPDAIGNLHSLKTLNMGGNKFVRLPTTIKELSNLDHLNLEHCKQLKYLPELPTIKEQERGKYALLESSLSLVNIEIIIPGTQIPWWFNKQNVGNSISMDLSVVMEDPNWIAISCCAMLVACHDDSADLNDRWQLDYVTTGYSFQNNQVLGNTYWAISIAVNDDLIMGEIDHLFILFLSRESLIHHLDPYEDEMIDLDKIGFTIGIFNLPKDLHFEVKNCGYRCVFKKDLEQLNLNTMFGGNFSSMQAFNK</sequence>
<dbReference type="Pfam" id="PF23282">
    <property type="entry name" value="WHD_ROQ1"/>
    <property type="match status" value="1"/>
</dbReference>
<dbReference type="SUPFAM" id="SSF52540">
    <property type="entry name" value="P-loop containing nucleoside triphosphate hydrolases"/>
    <property type="match status" value="1"/>
</dbReference>
<comment type="catalytic activity">
    <reaction evidence="7">
        <text>NAD(+) + H2O = ADP-D-ribose + nicotinamide + H(+)</text>
        <dbReference type="Rhea" id="RHEA:16301"/>
        <dbReference type="ChEBI" id="CHEBI:15377"/>
        <dbReference type="ChEBI" id="CHEBI:15378"/>
        <dbReference type="ChEBI" id="CHEBI:17154"/>
        <dbReference type="ChEBI" id="CHEBI:57540"/>
        <dbReference type="ChEBI" id="CHEBI:57967"/>
        <dbReference type="EC" id="3.2.2.6"/>
    </reaction>
    <physiologicalReaction direction="left-to-right" evidence="7">
        <dbReference type="Rhea" id="RHEA:16302"/>
    </physiologicalReaction>
</comment>
<evidence type="ECO:0000256" key="7">
    <source>
        <dbReference type="ARBA" id="ARBA00047304"/>
    </source>
</evidence>
<dbReference type="InterPro" id="IPR044974">
    <property type="entry name" value="Disease_R_plants"/>
</dbReference>
<dbReference type="Gene3D" id="3.40.50.300">
    <property type="entry name" value="P-loop containing nucleotide triphosphate hydrolases"/>
    <property type="match status" value="1"/>
</dbReference>
<dbReference type="GO" id="GO:0007165">
    <property type="term" value="P:signal transduction"/>
    <property type="evidence" value="ECO:0007669"/>
    <property type="project" value="InterPro"/>
</dbReference>
<evidence type="ECO:0000259" key="8">
    <source>
        <dbReference type="PROSITE" id="PS50104"/>
    </source>
</evidence>
<dbReference type="Proteomes" id="UP000075243">
    <property type="component" value="Unassembled WGS sequence"/>
</dbReference>
<dbReference type="SUPFAM" id="SSF52058">
    <property type="entry name" value="L domain-like"/>
    <property type="match status" value="1"/>
</dbReference>
<dbReference type="InterPro" id="IPR000157">
    <property type="entry name" value="TIR_dom"/>
</dbReference>
<dbReference type="SUPFAM" id="SSF46785">
    <property type="entry name" value="Winged helix' DNA-binding domain"/>
    <property type="match status" value="1"/>
</dbReference>
<dbReference type="GO" id="GO:0061809">
    <property type="term" value="F:NAD+ nucleosidase activity, cyclic ADP-ribose generating"/>
    <property type="evidence" value="ECO:0007669"/>
    <property type="project" value="UniProtKB-EC"/>
</dbReference>
<protein>
    <recommendedName>
        <fullName evidence="1">ADP-ribosyl cyclase/cyclic ADP-ribose hydrolase</fullName>
        <ecNumber evidence="1">3.2.2.6</ecNumber>
    </recommendedName>
</protein>
<dbReference type="Pfam" id="PF00931">
    <property type="entry name" value="NB-ARC"/>
    <property type="match status" value="1"/>
</dbReference>
<dbReference type="InterPro" id="IPR032675">
    <property type="entry name" value="LRR_dom_sf"/>
</dbReference>
<evidence type="ECO:0000256" key="2">
    <source>
        <dbReference type="ARBA" id="ARBA00022614"/>
    </source>
</evidence>
<dbReference type="Gene3D" id="3.80.10.10">
    <property type="entry name" value="Ribonuclease Inhibitor"/>
    <property type="match status" value="2"/>
</dbReference>
<accession>A0A151RTJ5</accession>
<feature type="domain" description="TIR" evidence="8">
    <location>
        <begin position="15"/>
        <end position="181"/>
    </location>
</feature>
<dbReference type="Gramene" id="C.cajan_28470.t">
    <property type="protein sequence ID" value="C.cajan_28470.t"/>
    <property type="gene ID" value="C.cajan_28470"/>
</dbReference>
<keyword evidence="10" id="KW-1185">Reference proteome</keyword>
<keyword evidence="5" id="KW-0611">Plant defense</keyword>
<dbReference type="SMART" id="SM00255">
    <property type="entry name" value="TIR"/>
    <property type="match status" value="1"/>
</dbReference>
<proteinExistence type="predicted"/>
<reference evidence="9" key="1">
    <citation type="journal article" date="2012" name="Nat. Biotechnol.">
        <title>Draft genome sequence of pigeonpea (Cajanus cajan), an orphan legume crop of resource-poor farmers.</title>
        <authorList>
            <person name="Varshney R.K."/>
            <person name="Chen W."/>
            <person name="Li Y."/>
            <person name="Bharti A.K."/>
            <person name="Saxena R.K."/>
            <person name="Schlueter J.A."/>
            <person name="Donoghue M.T."/>
            <person name="Azam S."/>
            <person name="Fan G."/>
            <person name="Whaley A.M."/>
            <person name="Farmer A.D."/>
            <person name="Sheridan J."/>
            <person name="Iwata A."/>
            <person name="Tuteja R."/>
            <person name="Penmetsa R.V."/>
            <person name="Wu W."/>
            <person name="Upadhyaya H.D."/>
            <person name="Yang S.P."/>
            <person name="Shah T."/>
            <person name="Saxena K.B."/>
            <person name="Michael T."/>
            <person name="McCombie W.R."/>
            <person name="Yang B."/>
            <person name="Zhang G."/>
            <person name="Yang H."/>
            <person name="Wang J."/>
            <person name="Spillane C."/>
            <person name="Cook D.R."/>
            <person name="May G.D."/>
            <person name="Xu X."/>
            <person name="Jackson S.A."/>
        </authorList>
    </citation>
    <scope>NUCLEOTIDE SEQUENCE [LARGE SCALE GENOMIC DNA]</scope>
</reference>
<evidence type="ECO:0000256" key="5">
    <source>
        <dbReference type="ARBA" id="ARBA00022821"/>
    </source>
</evidence>
<dbReference type="InterPro" id="IPR042197">
    <property type="entry name" value="Apaf_helical"/>
</dbReference>
<dbReference type="InterPro" id="IPR045344">
    <property type="entry name" value="C-JID"/>
</dbReference>
<organism evidence="9 10">
    <name type="scientific">Cajanus cajan</name>
    <name type="common">Pigeon pea</name>
    <name type="synonym">Cajanus indicus</name>
    <dbReference type="NCBI Taxonomy" id="3821"/>
    <lineage>
        <taxon>Eukaryota</taxon>
        <taxon>Viridiplantae</taxon>
        <taxon>Streptophyta</taxon>
        <taxon>Embryophyta</taxon>
        <taxon>Tracheophyta</taxon>
        <taxon>Spermatophyta</taxon>
        <taxon>Magnoliopsida</taxon>
        <taxon>eudicotyledons</taxon>
        <taxon>Gunneridae</taxon>
        <taxon>Pentapetalae</taxon>
        <taxon>rosids</taxon>
        <taxon>fabids</taxon>
        <taxon>Fabales</taxon>
        <taxon>Fabaceae</taxon>
        <taxon>Papilionoideae</taxon>
        <taxon>50 kb inversion clade</taxon>
        <taxon>NPAAA clade</taxon>
        <taxon>indigoferoid/millettioid clade</taxon>
        <taxon>Phaseoleae</taxon>
        <taxon>Cajanus</taxon>
    </lineage>
</organism>
<dbReference type="GO" id="GO:0043531">
    <property type="term" value="F:ADP binding"/>
    <property type="evidence" value="ECO:0007669"/>
    <property type="project" value="InterPro"/>
</dbReference>
<gene>
    <name evidence="9" type="ORF">KK1_032546</name>
</gene>
<keyword evidence="2" id="KW-0433">Leucine-rich repeat</keyword>
<dbReference type="InterPro" id="IPR002182">
    <property type="entry name" value="NB-ARC"/>
</dbReference>
<evidence type="ECO:0000256" key="1">
    <source>
        <dbReference type="ARBA" id="ARBA00011982"/>
    </source>
</evidence>
<dbReference type="AlphaFoldDB" id="A0A151RTJ5"/>
<keyword evidence="3" id="KW-0677">Repeat</keyword>
<dbReference type="InterPro" id="IPR027417">
    <property type="entry name" value="P-loop_NTPase"/>
</dbReference>
<evidence type="ECO:0000313" key="10">
    <source>
        <dbReference type="Proteomes" id="UP000075243"/>
    </source>
</evidence>
<dbReference type="Gene3D" id="3.40.50.10140">
    <property type="entry name" value="Toll/interleukin-1 receptor homology (TIR) domain"/>
    <property type="match status" value="1"/>
</dbReference>
<dbReference type="InterPro" id="IPR035897">
    <property type="entry name" value="Toll_tir_struct_dom_sf"/>
</dbReference>
<dbReference type="GO" id="GO:0006952">
    <property type="term" value="P:defense response"/>
    <property type="evidence" value="ECO:0007669"/>
    <property type="project" value="UniProtKB-KW"/>
</dbReference>
<evidence type="ECO:0000256" key="4">
    <source>
        <dbReference type="ARBA" id="ARBA00022801"/>
    </source>
</evidence>
<keyword evidence="6" id="KW-0520">NAD</keyword>
<dbReference type="InterPro" id="IPR036390">
    <property type="entry name" value="WH_DNA-bd_sf"/>
</dbReference>
<dbReference type="EMBL" id="KQ483576">
    <property type="protein sequence ID" value="KYP45867.1"/>
    <property type="molecule type" value="Genomic_DNA"/>
</dbReference>
<dbReference type="FunFam" id="3.40.50.10140:FF:000007">
    <property type="entry name" value="Disease resistance protein (TIR-NBS-LRR class)"/>
    <property type="match status" value="1"/>
</dbReference>
<dbReference type="EC" id="3.2.2.6" evidence="1"/>
<keyword evidence="4" id="KW-0378">Hydrolase</keyword>
<dbReference type="Pfam" id="PF01582">
    <property type="entry name" value="TIR"/>
    <property type="match status" value="1"/>
</dbReference>
<evidence type="ECO:0000313" key="9">
    <source>
        <dbReference type="EMBL" id="KYP45867.1"/>
    </source>
</evidence>
<dbReference type="PROSITE" id="PS50104">
    <property type="entry name" value="TIR"/>
    <property type="match status" value="1"/>
</dbReference>
<dbReference type="PANTHER" id="PTHR11017:SF259">
    <property type="entry name" value="ADP-RIBOSYL CYCLASE_CYCLIC ADP-RIBOSE HYDROLASE"/>
    <property type="match status" value="1"/>
</dbReference>
<name>A0A151RTJ5_CAJCA</name>
<dbReference type="Pfam" id="PF20160">
    <property type="entry name" value="C-JID"/>
    <property type="match status" value="1"/>
</dbReference>
<dbReference type="InterPro" id="IPR058192">
    <property type="entry name" value="WHD_ROQ1-like"/>
</dbReference>
<dbReference type="PRINTS" id="PR00364">
    <property type="entry name" value="DISEASERSIST"/>
</dbReference>
<dbReference type="OMA" id="NWIAISC"/>
<evidence type="ECO:0000256" key="6">
    <source>
        <dbReference type="ARBA" id="ARBA00023027"/>
    </source>
</evidence>